<sequence length="187" mass="21168">MLLEVGEDGVYAYRVGGDVLRGRVVAVATADDIIKASNLGYTFVAAKVFLPEAVEEAGKRGIRLVSIEEIAEPLSVLLVNLLANRRGDMLIRLFDQLIPSFMTRTYYYYEYMDYNRGDVYATSFKATVKVHERFYSEVFGDLVELLSELSMRMGKTRGVQVEFATRREANSHVVSLEFTVERPSKTQ</sequence>
<organism evidence="1 2">
    <name type="scientific">Pyrobaculum islandicum (strain DSM 4184 / JCM 9189 / GEO3)</name>
    <dbReference type="NCBI Taxonomy" id="384616"/>
    <lineage>
        <taxon>Archaea</taxon>
        <taxon>Thermoproteota</taxon>
        <taxon>Thermoprotei</taxon>
        <taxon>Thermoproteales</taxon>
        <taxon>Thermoproteaceae</taxon>
        <taxon>Pyrobaculum</taxon>
    </lineage>
</organism>
<evidence type="ECO:0000313" key="1">
    <source>
        <dbReference type="EMBL" id="ABL89099.1"/>
    </source>
</evidence>
<dbReference type="GeneID" id="4616792"/>
<name>A1RVW7_PYRIL</name>
<reference evidence="1" key="1">
    <citation type="submission" date="2006-12" db="EMBL/GenBank/DDBJ databases">
        <title>Complete sequence of Pyrobaculum islandicum DSM 4184.</title>
        <authorList>
            <person name="Copeland A."/>
            <person name="Lucas S."/>
            <person name="Lapidus A."/>
            <person name="Barry K."/>
            <person name="Detter J.C."/>
            <person name="Glavina del Rio T."/>
            <person name="Dalin E."/>
            <person name="Tice H."/>
            <person name="Pitluck S."/>
            <person name="Meincke L."/>
            <person name="Brettin T."/>
            <person name="Bruce D."/>
            <person name="Han C."/>
            <person name="Tapia R."/>
            <person name="Gilna P."/>
            <person name="Schmutz J."/>
            <person name="Larimer F."/>
            <person name="Land M."/>
            <person name="Hauser L."/>
            <person name="Kyrpides N."/>
            <person name="Mikhailova N."/>
            <person name="Cozen A.E."/>
            <person name="Fitz-Gibbon S.T."/>
            <person name="House C.H."/>
            <person name="Saltikov C."/>
            <person name="Lowe T."/>
            <person name="Richardson P."/>
        </authorList>
    </citation>
    <scope>NUCLEOTIDE SEQUENCE [LARGE SCALE GENOMIC DNA]</scope>
    <source>
        <strain evidence="1">DSM 4184</strain>
    </source>
</reference>
<dbReference type="STRING" id="384616.Pisl_1952"/>
<dbReference type="OrthoDB" id="380070at2157"/>
<dbReference type="AlphaFoldDB" id="A1RVW7"/>
<evidence type="ECO:0000313" key="2">
    <source>
        <dbReference type="Proteomes" id="UP000002595"/>
    </source>
</evidence>
<protein>
    <submittedName>
        <fullName evidence="1">Uncharacterized protein</fullName>
    </submittedName>
</protein>
<dbReference type="HOGENOM" id="CLU_1458247_0_0_2"/>
<dbReference type="RefSeq" id="WP_011763674.1">
    <property type="nucleotide sequence ID" value="NC_008701.1"/>
</dbReference>
<proteinExistence type="predicted"/>
<accession>A1RVW7</accession>
<dbReference type="eggNOG" id="arCOG05432">
    <property type="taxonomic scope" value="Archaea"/>
</dbReference>
<dbReference type="EMBL" id="CP000504">
    <property type="protein sequence ID" value="ABL89099.1"/>
    <property type="molecule type" value="Genomic_DNA"/>
</dbReference>
<dbReference type="KEGG" id="pis:Pisl_1952"/>
<gene>
    <name evidence="1" type="ordered locus">Pisl_1952</name>
</gene>
<keyword evidence="2" id="KW-1185">Reference proteome</keyword>
<dbReference type="Proteomes" id="UP000002595">
    <property type="component" value="Chromosome"/>
</dbReference>